<evidence type="ECO:0000313" key="2">
    <source>
        <dbReference type="EMBL" id="MBR7678701.1"/>
    </source>
</evidence>
<dbReference type="AlphaFoldDB" id="A0A8T4J1Y1"/>
<accession>A0A8T4J1Y1</accession>
<organism evidence="2 3">
    <name type="scientific">Streptomyces daliensis</name>
    <dbReference type="NCBI Taxonomy" id="299421"/>
    <lineage>
        <taxon>Bacteria</taxon>
        <taxon>Bacillati</taxon>
        <taxon>Actinomycetota</taxon>
        <taxon>Actinomycetes</taxon>
        <taxon>Kitasatosporales</taxon>
        <taxon>Streptomycetaceae</taxon>
        <taxon>Streptomyces</taxon>
    </lineage>
</organism>
<name>A0A8T4J1Y1_9ACTN</name>
<dbReference type="EMBL" id="JAGSMN010001742">
    <property type="protein sequence ID" value="MBR7678701.1"/>
    <property type="molecule type" value="Genomic_DNA"/>
</dbReference>
<evidence type="ECO:0000256" key="1">
    <source>
        <dbReference type="SAM" id="MobiDB-lite"/>
    </source>
</evidence>
<sequence length="62" mass="6731">MAGSPHEQDSPVPLHVPPGLDPDNWARAGRRLLVKMLAEFAYEGIIEPEREPGTPPAANPHP</sequence>
<protein>
    <submittedName>
        <fullName evidence="2">Uncharacterized protein</fullName>
    </submittedName>
</protein>
<dbReference type="Gene3D" id="3.30.310.280">
    <property type="match status" value="1"/>
</dbReference>
<gene>
    <name evidence="2" type="ORF">KDA82_38275</name>
</gene>
<evidence type="ECO:0000313" key="3">
    <source>
        <dbReference type="Proteomes" id="UP000675554"/>
    </source>
</evidence>
<feature type="non-terminal residue" evidence="2">
    <location>
        <position position="62"/>
    </location>
</feature>
<comment type="caution">
    <text evidence="2">The sequence shown here is derived from an EMBL/GenBank/DDBJ whole genome shotgun (WGS) entry which is preliminary data.</text>
</comment>
<reference evidence="2" key="1">
    <citation type="submission" date="2021-04" db="EMBL/GenBank/DDBJ databases">
        <title>Sequencing of actinobacteria type strains.</title>
        <authorList>
            <person name="Nguyen G.-S."/>
            <person name="Wentzel A."/>
        </authorList>
    </citation>
    <scope>NUCLEOTIDE SEQUENCE</scope>
    <source>
        <strain evidence="2">DSM 42095</strain>
    </source>
</reference>
<proteinExistence type="predicted"/>
<keyword evidence="3" id="KW-1185">Reference proteome</keyword>
<dbReference type="Proteomes" id="UP000675554">
    <property type="component" value="Unassembled WGS sequence"/>
</dbReference>
<feature type="region of interest" description="Disordered" evidence="1">
    <location>
        <begin position="1"/>
        <end position="21"/>
    </location>
</feature>